<proteinExistence type="predicted"/>
<accession>A0A9N9ZBV2</accession>
<evidence type="ECO:0000313" key="3">
    <source>
        <dbReference type="Proteomes" id="UP000775872"/>
    </source>
</evidence>
<reference evidence="3" key="1">
    <citation type="submission" date="2019-06" db="EMBL/GenBank/DDBJ databases">
        <authorList>
            <person name="Broberg M."/>
        </authorList>
    </citation>
    <scope>NUCLEOTIDE SEQUENCE [LARGE SCALE GENOMIC DNA]</scope>
</reference>
<name>A0A9N9ZBV2_9HYPO</name>
<keyword evidence="3" id="KW-1185">Reference proteome</keyword>
<dbReference type="OrthoDB" id="10484904at2759"/>
<feature type="non-terminal residue" evidence="2">
    <location>
        <position position="72"/>
    </location>
</feature>
<evidence type="ECO:0000313" key="2">
    <source>
        <dbReference type="EMBL" id="CAH0052445.1"/>
    </source>
</evidence>
<protein>
    <submittedName>
        <fullName evidence="2">Uncharacterized protein</fullName>
    </submittedName>
</protein>
<keyword evidence="1" id="KW-1133">Transmembrane helix</keyword>
<evidence type="ECO:0000256" key="1">
    <source>
        <dbReference type="SAM" id="Phobius"/>
    </source>
</evidence>
<dbReference type="AlphaFoldDB" id="A0A9N9ZBV2"/>
<comment type="caution">
    <text evidence="2">The sequence shown here is derived from an EMBL/GenBank/DDBJ whole genome shotgun (WGS) entry which is preliminary data.</text>
</comment>
<organism evidence="2 3">
    <name type="scientific">Clonostachys solani</name>
    <dbReference type="NCBI Taxonomy" id="160281"/>
    <lineage>
        <taxon>Eukaryota</taxon>
        <taxon>Fungi</taxon>
        <taxon>Dikarya</taxon>
        <taxon>Ascomycota</taxon>
        <taxon>Pezizomycotina</taxon>
        <taxon>Sordariomycetes</taxon>
        <taxon>Hypocreomycetidae</taxon>
        <taxon>Hypocreales</taxon>
        <taxon>Bionectriaceae</taxon>
        <taxon>Clonostachys</taxon>
    </lineage>
</organism>
<gene>
    <name evidence="2" type="ORF">CSOL1703_00015568</name>
</gene>
<dbReference type="EMBL" id="CABFOC020000044">
    <property type="protein sequence ID" value="CAH0052445.1"/>
    <property type="molecule type" value="Genomic_DNA"/>
</dbReference>
<sequence>MVLVAAKNPESSLSTTVTFAAYYWAGSVYAYQATFFAWCNDAMRIDAPMFRGIVFAGMNMGASSVSWFNRGM</sequence>
<feature type="transmembrane region" description="Helical" evidence="1">
    <location>
        <begin position="50"/>
        <end position="68"/>
    </location>
</feature>
<reference evidence="2 3" key="2">
    <citation type="submission" date="2021-10" db="EMBL/GenBank/DDBJ databases">
        <authorList>
            <person name="Piombo E."/>
        </authorList>
    </citation>
    <scope>NUCLEOTIDE SEQUENCE [LARGE SCALE GENOMIC DNA]</scope>
</reference>
<keyword evidence="1" id="KW-0472">Membrane</keyword>
<keyword evidence="1" id="KW-0812">Transmembrane</keyword>
<feature type="transmembrane region" description="Helical" evidence="1">
    <location>
        <begin position="20"/>
        <end position="38"/>
    </location>
</feature>
<dbReference type="Proteomes" id="UP000775872">
    <property type="component" value="Unassembled WGS sequence"/>
</dbReference>